<evidence type="ECO:0000313" key="7">
    <source>
        <dbReference type="EMBL" id="GAA0667123.1"/>
    </source>
</evidence>
<dbReference type="PANTHER" id="PTHR39535">
    <property type="entry name" value="SPORULATION-DELAYING PROTEIN SDPB"/>
    <property type="match status" value="1"/>
</dbReference>
<evidence type="ECO:0000256" key="5">
    <source>
        <dbReference type="SAM" id="Phobius"/>
    </source>
</evidence>
<feature type="transmembrane region" description="Helical" evidence="5">
    <location>
        <begin position="29"/>
        <end position="47"/>
    </location>
</feature>
<evidence type="ECO:0000313" key="8">
    <source>
        <dbReference type="Proteomes" id="UP001500420"/>
    </source>
</evidence>
<name>A0AAV3T7E5_9EURY</name>
<keyword evidence="4 5" id="KW-0472">Membrane</keyword>
<keyword evidence="3 5" id="KW-1133">Transmembrane helix</keyword>
<dbReference type="InterPro" id="IPR053934">
    <property type="entry name" value="HTTM_dom"/>
</dbReference>
<accession>A0AAV3T7E5</accession>
<dbReference type="InterPro" id="IPR052964">
    <property type="entry name" value="Sporulation_signal_mat"/>
</dbReference>
<evidence type="ECO:0000256" key="4">
    <source>
        <dbReference type="ARBA" id="ARBA00023136"/>
    </source>
</evidence>
<proteinExistence type="predicted"/>
<gene>
    <name evidence="7" type="ORF">GCM10009020_10710</name>
</gene>
<comment type="subcellular location">
    <subcellularLocation>
        <location evidence="1">Endomembrane system</location>
        <topology evidence="1">Multi-pass membrane protein</topology>
    </subcellularLocation>
</comment>
<reference evidence="7 8" key="1">
    <citation type="journal article" date="2019" name="Int. J. Syst. Evol. Microbiol.">
        <title>The Global Catalogue of Microorganisms (GCM) 10K type strain sequencing project: providing services to taxonomists for standard genome sequencing and annotation.</title>
        <authorList>
            <consortium name="The Broad Institute Genomics Platform"/>
            <consortium name="The Broad Institute Genome Sequencing Center for Infectious Disease"/>
            <person name="Wu L."/>
            <person name="Ma J."/>
        </authorList>
    </citation>
    <scope>NUCLEOTIDE SEQUENCE [LARGE SCALE GENOMIC DNA]</scope>
    <source>
        <strain evidence="7 8">JCM 16328</strain>
    </source>
</reference>
<evidence type="ECO:0000259" key="6">
    <source>
        <dbReference type="SMART" id="SM00752"/>
    </source>
</evidence>
<dbReference type="Proteomes" id="UP001500420">
    <property type="component" value="Unassembled WGS sequence"/>
</dbReference>
<evidence type="ECO:0000256" key="2">
    <source>
        <dbReference type="ARBA" id="ARBA00022692"/>
    </source>
</evidence>
<dbReference type="PANTHER" id="PTHR39535:SF2">
    <property type="entry name" value="HTTM DOMAIN-CONTAINING PROTEIN"/>
    <property type="match status" value="1"/>
</dbReference>
<keyword evidence="2 5" id="KW-0812">Transmembrane</keyword>
<dbReference type="GO" id="GO:0012505">
    <property type="term" value="C:endomembrane system"/>
    <property type="evidence" value="ECO:0007669"/>
    <property type="project" value="UniProtKB-SubCell"/>
</dbReference>
<evidence type="ECO:0000256" key="3">
    <source>
        <dbReference type="ARBA" id="ARBA00022989"/>
    </source>
</evidence>
<comment type="caution">
    <text evidence="7">The sequence shown here is derived from an EMBL/GenBank/DDBJ whole genome shotgun (WGS) entry which is preliminary data.</text>
</comment>
<feature type="transmembrane region" description="Helical" evidence="5">
    <location>
        <begin position="86"/>
        <end position="107"/>
    </location>
</feature>
<dbReference type="EMBL" id="BAAADV010000001">
    <property type="protein sequence ID" value="GAA0667123.1"/>
    <property type="molecule type" value="Genomic_DNA"/>
</dbReference>
<feature type="domain" description="HTTM-like" evidence="6">
    <location>
        <begin position="22"/>
        <end position="291"/>
    </location>
</feature>
<evidence type="ECO:0000256" key="1">
    <source>
        <dbReference type="ARBA" id="ARBA00004127"/>
    </source>
</evidence>
<keyword evidence="8" id="KW-1185">Reference proteome</keyword>
<feature type="transmembrane region" description="Helical" evidence="5">
    <location>
        <begin position="226"/>
        <end position="247"/>
    </location>
</feature>
<dbReference type="SMART" id="SM00752">
    <property type="entry name" value="HTTM"/>
    <property type="match status" value="1"/>
</dbReference>
<organism evidence="7 8">
    <name type="scientific">Natronoarchaeum mannanilyticum</name>
    <dbReference type="NCBI Taxonomy" id="926360"/>
    <lineage>
        <taxon>Archaea</taxon>
        <taxon>Methanobacteriati</taxon>
        <taxon>Methanobacteriota</taxon>
        <taxon>Stenosarchaea group</taxon>
        <taxon>Halobacteria</taxon>
        <taxon>Halobacteriales</taxon>
        <taxon>Natronoarchaeaceae</taxon>
    </lineage>
</organism>
<dbReference type="InterPro" id="IPR011020">
    <property type="entry name" value="HTTM-like"/>
</dbReference>
<protein>
    <submittedName>
        <fullName evidence="7">HTTM domain-containing protein</fullName>
    </submittedName>
</protein>
<dbReference type="AlphaFoldDB" id="A0AAV3T7E5"/>
<sequence length="493" mass="52854">MSLHPNDASSPAARLHAALARRLGVDARALAAFRALVAITLLVDLLLRATDLVAFHADRGVLPRAALAEQYPLAESLSLHAVSGAAWFQACLFVLAAVLAIALLLGVRSRLAAAGSLALLVSVQLRNPLVLNSGDVLLATLLALSLLVPLGERWSVDALGRSDRDRHVASAATAALCLQVVTVYATNAVFKLRGGRWLGGDAVRDVVRLDSFTILLGNYLAEIPDLAGAVAVPWLALLVASPLLILLTGRARTALVLLFLGAHLGMFLTVTVGLFPLVLTAGVVLFLPASAWDAVERRVRPHLAPFALDWWADALTVARRRAPALPTSPAIARWRRRAGLALAALALVSVLAWGVGSVGAADPLAPVDGAETEDYKWAMFDDPPAAYRWYGVTARLDTGREVDALGRSVEDWTAPPDAARTYGNFRWRKFMSDIDGSGVTAERLAEYACRRASARYDADAEHVTITEYERYVYDGGTSPTGQRQVLRYACPLQ</sequence>
<feature type="transmembrane region" description="Helical" evidence="5">
    <location>
        <begin position="254"/>
        <end position="287"/>
    </location>
</feature>
<feature type="transmembrane region" description="Helical" evidence="5">
    <location>
        <begin position="168"/>
        <end position="190"/>
    </location>
</feature>
<dbReference type="Pfam" id="PF05090">
    <property type="entry name" value="HTTM"/>
    <property type="match status" value="1"/>
</dbReference>
<dbReference type="RefSeq" id="WP_343772874.1">
    <property type="nucleotide sequence ID" value="NZ_BAAADV010000001.1"/>
</dbReference>